<keyword evidence="2" id="KW-1185">Reference proteome</keyword>
<evidence type="ECO:0000313" key="1">
    <source>
        <dbReference type="EMBL" id="MEJ7139445.1"/>
    </source>
</evidence>
<accession>A0ACC6P5H3</accession>
<reference evidence="1" key="1">
    <citation type="submission" date="2023-10" db="EMBL/GenBank/DDBJ databases">
        <title>Amphibacter perezi, gen. nov., sp. nov. a novel taxa of the family Comamonadaceae, class Betaproteobacteria isolated from the skin microbiota of Pelophylax perezi from different populations.</title>
        <authorList>
            <person name="Costa S."/>
            <person name="Proenca D.N."/>
            <person name="Lopes I."/>
            <person name="Morais P.V."/>
        </authorList>
    </citation>
    <scope>NUCLEOTIDE SEQUENCE</scope>
    <source>
        <strain evidence="1">SL12-8</strain>
    </source>
</reference>
<organism evidence="1 2">
    <name type="scientific">Amphibiibacter pelophylacis</name>
    <dbReference type="NCBI Taxonomy" id="1799477"/>
    <lineage>
        <taxon>Bacteria</taxon>
        <taxon>Pseudomonadati</taxon>
        <taxon>Pseudomonadota</taxon>
        <taxon>Betaproteobacteria</taxon>
        <taxon>Burkholderiales</taxon>
        <taxon>Sphaerotilaceae</taxon>
        <taxon>Amphibiibacter</taxon>
    </lineage>
</organism>
<evidence type="ECO:0000313" key="2">
    <source>
        <dbReference type="Proteomes" id="UP001364695"/>
    </source>
</evidence>
<dbReference type="EMBL" id="JAWDIE010000028">
    <property type="protein sequence ID" value="MEJ7139445.1"/>
    <property type="molecule type" value="Genomic_DNA"/>
</dbReference>
<proteinExistence type="predicted"/>
<protein>
    <submittedName>
        <fullName evidence="1">Bifunctional UDP-N-acetylmuramoyl-L-alanyl-D-glutamate--2, 6-diaminopimelate ligase MurE/UDP-N-acetylmuramoyl-tripeptide--D-alanyl-D-alanine ligase MurF</fullName>
    </submittedName>
</protein>
<sequence>MSASPVLTPAAIADWLRQRVTGDLRIDSRQLASGDGFIAWPGAATDARVFVAQALEAGVAAVVVEAEGLAKVEPAVPQDDDRILAVPGLKALLGDIAAEYFGRPSQDVQMLAVTGTNGKTSIAWWLACLLAGLGQRCGVIGTLGMSLVEPAAEGETPAPQWQYTGLTTPDPVSLQGQLARWRDSGVRSASIEASSIGLVEQRLAGVQMRVGVFSNLTQDHLDYHGDMAAYARAKRLLFDRPELAVAVVNIDDAEGEALARDLAAQLPLWTTSARGQEALEGLAVQGHVLARGLLVQAQGLRFELGLQRPGQELAIHPLQTRLIGAFNISNVLEVVATLLALGHDETAVLAGVPRLTGVPGRMEVITPPAAATSSDAAAPALPLVVVDYAHTPDALDKALAALRPLAQARGGELRVVFGCGGNRDPGKRPQMGRIAALGARHVVLTSDNPRKEEPQAILDDILRGIPGSGADTVPEGATLADVQVQVDRARAIAQAIHTAAASDVVLIAGKGHEQDQDIGGVRRPFSDQQQARDALAEQAGRKRSWSDWIARTRELASSEGPEAVTLAPVPRWTVGDIARELGTAVCGDASQTFERVHSDTRTLQPGDLFVALRGERFDANDFLPKAAGEGAVAALAQRDPSESGLSGVVVPDSLAALQTLATRWRARLTLPLIAVTGSNGKTTVTQMIASILRAWLGVESLSTQGNLNNHIGVPLTLMRLRQDSERQHRAAVVELGMNHPGEIAELAAMAQPTVALVNNAQREHLEFMHTIEAVARENGSVLRALPPGGVAVFPHGDEWSGLWQEMAAGRRLMRFALAEEDSDPALLEAEVVGAAVWVQGAMGGGYELSLSTPMGDAEVFVRVAGLHNVRNAIAAAACALAAGAPLDRIVKGLRDFSPVQGRSQLSALAWPAAVRGSAPDVPGTLINDSYNANPDSVRAAIDLLADLPGPHWLVLGDMGEVGDQGPEFHAEVGAYARSRGLTHLWCAGEAARHAATAFVAGQMTSAQVWPDAARLVAALDEDHLPRPLPQTVLVKGSRFMRMEQVVQALQALCGATPDRKKEN</sequence>
<gene>
    <name evidence="1" type="primary">murF</name>
    <name evidence="1" type="ORF">RV045_13550</name>
</gene>
<comment type="caution">
    <text evidence="1">The sequence shown here is derived from an EMBL/GenBank/DDBJ whole genome shotgun (WGS) entry which is preliminary data.</text>
</comment>
<dbReference type="Proteomes" id="UP001364695">
    <property type="component" value="Unassembled WGS sequence"/>
</dbReference>
<name>A0ACC6P5H3_9BURK</name>
<keyword evidence="1" id="KW-0436">Ligase</keyword>